<dbReference type="InterPro" id="IPR043428">
    <property type="entry name" value="LivM-like"/>
</dbReference>
<feature type="transmembrane region" description="Helical" evidence="6">
    <location>
        <begin position="137"/>
        <end position="162"/>
    </location>
</feature>
<organism evidence="7 8">
    <name type="scientific">Geochorda subterranea</name>
    <dbReference type="NCBI Taxonomy" id="3109564"/>
    <lineage>
        <taxon>Bacteria</taxon>
        <taxon>Bacillati</taxon>
        <taxon>Bacillota</taxon>
        <taxon>Limnochordia</taxon>
        <taxon>Limnochordales</taxon>
        <taxon>Geochordaceae</taxon>
        <taxon>Geochorda</taxon>
    </lineage>
</organism>
<keyword evidence="5 6" id="KW-0472">Membrane</keyword>
<accession>A0ABZ1BR05</accession>
<feature type="transmembrane region" description="Helical" evidence="6">
    <location>
        <begin position="260"/>
        <end position="283"/>
    </location>
</feature>
<dbReference type="EMBL" id="CP141614">
    <property type="protein sequence ID" value="WRP15272.1"/>
    <property type="molecule type" value="Genomic_DNA"/>
</dbReference>
<feature type="transmembrane region" description="Helical" evidence="6">
    <location>
        <begin position="81"/>
        <end position="98"/>
    </location>
</feature>
<dbReference type="InterPro" id="IPR001851">
    <property type="entry name" value="ABC_transp_permease"/>
</dbReference>
<dbReference type="Pfam" id="PF02653">
    <property type="entry name" value="BPD_transp_2"/>
    <property type="match status" value="1"/>
</dbReference>
<feature type="transmembrane region" description="Helical" evidence="6">
    <location>
        <begin position="342"/>
        <end position="362"/>
    </location>
</feature>
<feature type="transmembrane region" description="Helical" evidence="6">
    <location>
        <begin position="52"/>
        <end position="69"/>
    </location>
</feature>
<gene>
    <name evidence="7" type="ORF">VLY81_03655</name>
</gene>
<evidence type="ECO:0000313" key="7">
    <source>
        <dbReference type="EMBL" id="WRP15272.1"/>
    </source>
</evidence>
<keyword evidence="3 6" id="KW-0812">Transmembrane</keyword>
<keyword evidence="4 6" id="KW-1133">Transmembrane helix</keyword>
<keyword evidence="2" id="KW-1003">Cell membrane</keyword>
<evidence type="ECO:0000256" key="4">
    <source>
        <dbReference type="ARBA" id="ARBA00022989"/>
    </source>
</evidence>
<dbReference type="PANTHER" id="PTHR30482:SF10">
    <property type="entry name" value="HIGH-AFFINITY BRANCHED-CHAIN AMINO ACID TRANSPORT PROTEIN BRAE"/>
    <property type="match status" value="1"/>
</dbReference>
<dbReference type="CDD" id="cd06581">
    <property type="entry name" value="TM_PBP1_LivM_like"/>
    <property type="match status" value="1"/>
</dbReference>
<feature type="transmembrane region" description="Helical" evidence="6">
    <location>
        <begin position="174"/>
        <end position="194"/>
    </location>
</feature>
<comment type="subcellular location">
    <subcellularLocation>
        <location evidence="1">Cell membrane</location>
        <topology evidence="1">Multi-pass membrane protein</topology>
    </subcellularLocation>
</comment>
<evidence type="ECO:0000313" key="8">
    <source>
        <dbReference type="Proteomes" id="UP001333102"/>
    </source>
</evidence>
<reference evidence="8" key="1">
    <citation type="submission" date="2023-12" db="EMBL/GenBank/DDBJ databases">
        <title>Novel isolates from deep terrestrial aquifers shed light on the physiology and ecology of the class Limnochordia.</title>
        <authorList>
            <person name="Karnachuk O.V."/>
            <person name="Lukina A.P."/>
            <person name="Avakyan M.R."/>
            <person name="Kadnikov V."/>
            <person name="Begmatov S."/>
            <person name="Beletsky A.V."/>
            <person name="Mardanov A.V."/>
            <person name="Ravin N.V."/>
        </authorList>
    </citation>
    <scope>NUCLEOTIDE SEQUENCE [LARGE SCALE GENOMIC DNA]</scope>
    <source>
        <strain evidence="8">LN</strain>
    </source>
</reference>
<keyword evidence="8" id="KW-1185">Reference proteome</keyword>
<feature type="transmembrane region" description="Helical" evidence="6">
    <location>
        <begin position="295"/>
        <end position="322"/>
    </location>
</feature>
<dbReference type="PANTHER" id="PTHR30482">
    <property type="entry name" value="HIGH-AFFINITY BRANCHED-CHAIN AMINO ACID TRANSPORT SYSTEM PERMEASE"/>
    <property type="match status" value="1"/>
</dbReference>
<evidence type="ECO:0000256" key="6">
    <source>
        <dbReference type="SAM" id="Phobius"/>
    </source>
</evidence>
<evidence type="ECO:0000256" key="3">
    <source>
        <dbReference type="ARBA" id="ARBA00022692"/>
    </source>
</evidence>
<evidence type="ECO:0000256" key="2">
    <source>
        <dbReference type="ARBA" id="ARBA00022475"/>
    </source>
</evidence>
<name>A0ABZ1BR05_9FIRM</name>
<protein>
    <submittedName>
        <fullName evidence="7">Branched-chain amino acid ABC transporter permease</fullName>
    </submittedName>
</protein>
<dbReference type="Proteomes" id="UP001333102">
    <property type="component" value="Chromosome"/>
</dbReference>
<evidence type="ECO:0000256" key="5">
    <source>
        <dbReference type="ARBA" id="ARBA00023136"/>
    </source>
</evidence>
<dbReference type="RefSeq" id="WP_324669668.1">
    <property type="nucleotide sequence ID" value="NZ_CP141614.1"/>
</dbReference>
<sequence>MTTKAASIEPVREAPPLSPWTKRLLTLAALALLVGAIAYMEQPGFSPYYRRIANLAFIYVVAAVSYNLVNGVAGQFSLGPNGFMAIGGFLTTLLMLPVARKAQVFFLQPLVWPLSAFSVPESLSAGLSRLLPGGAGAALAMPLGFLVSLVAAGVAAAVGGLLVGVPSLRLRGDYLAIATFGFGEIIFVLANNLISVTNGPLGIRDIPEYANLWWTGGAAVFTVWVVQNLVNSTYGRALKAIREDEVAAEAMGIHVFTHKLLAFVVSAFFAGVAGGLLAALLTTISPSLFTFMMTFNLLIIVVLGGLGSTTGATVTAVLYAVLQEALRAVEAPMRLGPLFIPGVPGMRMVAFSLLLVLLMLFYRRGLFGRSEFTWDGAWHLTWRVARGVTRGLARVSGRAAGAARPPRGQ</sequence>
<evidence type="ECO:0000256" key="1">
    <source>
        <dbReference type="ARBA" id="ARBA00004651"/>
    </source>
</evidence>
<proteinExistence type="predicted"/>
<feature type="transmembrane region" description="Helical" evidence="6">
    <location>
        <begin position="20"/>
        <end position="40"/>
    </location>
</feature>